<evidence type="ECO:0008006" key="4">
    <source>
        <dbReference type="Google" id="ProtNLM"/>
    </source>
</evidence>
<name>A0A6L2K0C7_TANCI</name>
<dbReference type="PANTHER" id="PTHR33116:SF76">
    <property type="entry name" value="DUF4283 DOMAIN-CONTAINING PROTEIN"/>
    <property type="match status" value="1"/>
</dbReference>
<dbReference type="EMBL" id="BKCJ010001614">
    <property type="protein sequence ID" value="GEU42773.1"/>
    <property type="molecule type" value="Genomic_DNA"/>
</dbReference>
<protein>
    <recommendedName>
        <fullName evidence="4">Reverse transcriptase zinc-binding domain-containing protein</fullName>
    </recommendedName>
</protein>
<evidence type="ECO:0000259" key="2">
    <source>
        <dbReference type="Pfam" id="PF13966"/>
    </source>
</evidence>
<dbReference type="PANTHER" id="PTHR33116">
    <property type="entry name" value="REVERSE TRANSCRIPTASE ZINC-BINDING DOMAIN-CONTAINING PROTEIN-RELATED-RELATED"/>
    <property type="match status" value="1"/>
</dbReference>
<sequence length="936" mass="106474">MKSLAGLPNAIGSISSIVDLLIPFEALLWSRVLRLFMNQKRSHSQGLNVPFTQKKPGGGVVDLTGDEDPTDEDGDIRMSDSTGVLMSLGAVDPTLFTRKARTDLLLVKIYVDDIIFASTNTAMCNEFSNQMTTKFKMSMMRQMSFFLGLQIFQSPRGIFIKQFKYAFEIVKKYGTLTSDSVDTPMVEKSKMDEDIQGKPVDATFYRGMIGSLMYLTSSRPDLIYAVCLCAQYQAEPNEKYLNVVKRIFDHSSSVLYIPSIVKVKPNPFKFFNVSILDKRFKDVVREGWPSHVSGFDMFRVVKKLKGLKKPIRKMMYDKGNLHANVIRLRENLDRLKTDLDNDPSNASIREEEASAVVAFNEVVLIKEKFLKQKAKITWLREGGANTTYFHKMVRSRESRSRIDVVTDVNGAVFQNDNVAKAFINHYEVFLGHPGTTNDFDTNNLFSTCLDANEALDMVRVVSNQEVKSTMFSMAFVPGRSISDNILLTQEIMHNYHLDRGVSRCAFKVDIQKAKRGLRQGDPLSPYLFTLVMEHGDVNSASIIKGSLDAFKDASGLNPSMPKSKAYFCNVINHTKLVILHVLPFEEDHLPVKYLGVPLVSSRLIFRDCKELIDKASVFVLPSRVLLDIEQIMCGFLWCQDSMSRGKAKVAWEVVCLLKKEGGLGIRRFDHFNKALMVAHIWKFLSLKESLWVKWCNASPLYNIISARDIARAGFSLALKVRECIHGGMWSWPTDWMGKYPILNSIPVPLVWDSIRSRDNEVPWYNLVWFPSCIPGHAVNMWIIMKKRLKKQDTLSTWDVDVGLTIVCPLCETQPDSHEHLFFDCFFSQQIWSRVKHFAGLLGLGSSLDSIVSILMPIAKRRSFKSCVGKLTLAAAAYFVWQERNFRLFNNSKRSIQDVVDCVMSSVRLNLLSCRFKKSKDAMLFSRLWELPLSMLK</sequence>
<dbReference type="Pfam" id="PF07727">
    <property type="entry name" value="RVT_2"/>
    <property type="match status" value="1"/>
</dbReference>
<dbReference type="Pfam" id="PF13966">
    <property type="entry name" value="zf-RVT"/>
    <property type="match status" value="1"/>
</dbReference>
<reference evidence="3" key="1">
    <citation type="journal article" date="2019" name="Sci. Rep.">
        <title>Draft genome of Tanacetum cinerariifolium, the natural source of mosquito coil.</title>
        <authorList>
            <person name="Yamashiro T."/>
            <person name="Shiraishi A."/>
            <person name="Satake H."/>
            <person name="Nakayama K."/>
        </authorList>
    </citation>
    <scope>NUCLEOTIDE SEQUENCE</scope>
</reference>
<comment type="caution">
    <text evidence="3">The sequence shown here is derived from an EMBL/GenBank/DDBJ whole genome shotgun (WGS) entry which is preliminary data.</text>
</comment>
<gene>
    <name evidence="3" type="ORF">Tci_014751</name>
</gene>
<feature type="domain" description="Reverse transcriptase zinc-binding" evidence="2">
    <location>
        <begin position="750"/>
        <end position="831"/>
    </location>
</feature>
<organism evidence="3">
    <name type="scientific">Tanacetum cinerariifolium</name>
    <name type="common">Dalmatian daisy</name>
    <name type="synonym">Chrysanthemum cinerariifolium</name>
    <dbReference type="NCBI Taxonomy" id="118510"/>
    <lineage>
        <taxon>Eukaryota</taxon>
        <taxon>Viridiplantae</taxon>
        <taxon>Streptophyta</taxon>
        <taxon>Embryophyta</taxon>
        <taxon>Tracheophyta</taxon>
        <taxon>Spermatophyta</taxon>
        <taxon>Magnoliopsida</taxon>
        <taxon>eudicotyledons</taxon>
        <taxon>Gunneridae</taxon>
        <taxon>Pentapetalae</taxon>
        <taxon>asterids</taxon>
        <taxon>campanulids</taxon>
        <taxon>Asterales</taxon>
        <taxon>Asteraceae</taxon>
        <taxon>Asteroideae</taxon>
        <taxon>Anthemideae</taxon>
        <taxon>Anthemidinae</taxon>
        <taxon>Tanacetum</taxon>
    </lineage>
</organism>
<proteinExistence type="predicted"/>
<accession>A0A6L2K0C7</accession>
<dbReference type="AlphaFoldDB" id="A0A6L2K0C7"/>
<dbReference type="InterPro" id="IPR026960">
    <property type="entry name" value="RVT-Znf"/>
</dbReference>
<evidence type="ECO:0000259" key="1">
    <source>
        <dbReference type="Pfam" id="PF07727"/>
    </source>
</evidence>
<dbReference type="InterPro" id="IPR013103">
    <property type="entry name" value="RVT_2"/>
</dbReference>
<evidence type="ECO:0000313" key="3">
    <source>
        <dbReference type="EMBL" id="GEU42773.1"/>
    </source>
</evidence>
<feature type="domain" description="Reverse transcriptase Ty1/copia-type" evidence="1">
    <location>
        <begin position="94"/>
        <end position="186"/>
    </location>
</feature>